<evidence type="ECO:0000313" key="3">
    <source>
        <dbReference type="EMBL" id="NYD42156.1"/>
    </source>
</evidence>
<evidence type="ECO:0000313" key="4">
    <source>
        <dbReference type="Proteomes" id="UP000535511"/>
    </source>
</evidence>
<evidence type="ECO:0000256" key="2">
    <source>
        <dbReference type="SAM" id="Phobius"/>
    </source>
</evidence>
<dbReference type="AlphaFoldDB" id="A0A7Y9JBF6"/>
<dbReference type="EMBL" id="JACCBG010000001">
    <property type="protein sequence ID" value="NYD42156.1"/>
    <property type="molecule type" value="Genomic_DNA"/>
</dbReference>
<evidence type="ECO:0000256" key="1">
    <source>
        <dbReference type="SAM" id="MobiDB-lite"/>
    </source>
</evidence>
<keyword evidence="4" id="KW-1185">Reference proteome</keyword>
<gene>
    <name evidence="3" type="ORF">BJZ21_002239</name>
</gene>
<feature type="region of interest" description="Disordered" evidence="1">
    <location>
        <begin position="1"/>
        <end position="26"/>
    </location>
</feature>
<keyword evidence="2" id="KW-1133">Transmembrane helix</keyword>
<name>A0A7Y9JBF6_9ACTN</name>
<feature type="transmembrane region" description="Helical" evidence="2">
    <location>
        <begin position="83"/>
        <end position="103"/>
    </location>
</feature>
<keyword evidence="2" id="KW-0472">Membrane</keyword>
<organism evidence="3 4">
    <name type="scientific">Nocardioides panaciterrulae</name>
    <dbReference type="NCBI Taxonomy" id="661492"/>
    <lineage>
        <taxon>Bacteria</taxon>
        <taxon>Bacillati</taxon>
        <taxon>Actinomycetota</taxon>
        <taxon>Actinomycetes</taxon>
        <taxon>Propionibacteriales</taxon>
        <taxon>Nocardioidaceae</taxon>
        <taxon>Nocardioides</taxon>
    </lineage>
</organism>
<comment type="caution">
    <text evidence="3">The sequence shown here is derived from an EMBL/GenBank/DDBJ whole genome shotgun (WGS) entry which is preliminary data.</text>
</comment>
<feature type="transmembrane region" description="Helical" evidence="2">
    <location>
        <begin position="109"/>
        <end position="127"/>
    </location>
</feature>
<sequence length="135" mass="13782">MAPIEGTVSGSARTRADSGRSAAGAPGADASAVRRWLLASGAFLLLQVACTDYGADAGPAAVFWLAIGVVLLRLVYTRRSRVARGLVVVLALMGAVIFGLAALDSGRAAVLAIAYLGQALPLLTAAVRRHVQARA</sequence>
<protein>
    <submittedName>
        <fullName evidence="3">Uncharacterized protein</fullName>
    </submittedName>
</protein>
<proteinExistence type="predicted"/>
<accession>A0A7Y9JBF6</accession>
<feature type="compositionally biased region" description="Low complexity" evidence="1">
    <location>
        <begin position="9"/>
        <end position="26"/>
    </location>
</feature>
<dbReference type="Proteomes" id="UP000535511">
    <property type="component" value="Unassembled WGS sequence"/>
</dbReference>
<dbReference type="RefSeq" id="WP_179663826.1">
    <property type="nucleotide sequence ID" value="NZ_JACCBG010000001.1"/>
</dbReference>
<reference evidence="3 4" key="1">
    <citation type="submission" date="2020-07" db="EMBL/GenBank/DDBJ databases">
        <title>Sequencing the genomes of 1000 actinobacteria strains.</title>
        <authorList>
            <person name="Klenk H.-P."/>
        </authorList>
    </citation>
    <scope>NUCLEOTIDE SEQUENCE [LARGE SCALE GENOMIC DNA]</scope>
    <source>
        <strain evidence="3 4">DSM 21350</strain>
    </source>
</reference>
<feature type="transmembrane region" description="Helical" evidence="2">
    <location>
        <begin position="60"/>
        <end position="76"/>
    </location>
</feature>
<keyword evidence="2" id="KW-0812">Transmembrane</keyword>